<accession>A0A3Q7FV37</accession>
<dbReference type="Gramene" id="Solyc03g119675.1.1">
    <property type="protein sequence ID" value="Solyc03g119675.1.1"/>
    <property type="gene ID" value="Solyc03g119675.1"/>
</dbReference>
<evidence type="ECO:0000313" key="1">
    <source>
        <dbReference type="EnsemblPlants" id="Solyc03g119675.1.1"/>
    </source>
</evidence>
<organism evidence="1">
    <name type="scientific">Solanum lycopersicum</name>
    <name type="common">Tomato</name>
    <name type="synonym">Lycopersicon esculentum</name>
    <dbReference type="NCBI Taxonomy" id="4081"/>
    <lineage>
        <taxon>Eukaryota</taxon>
        <taxon>Viridiplantae</taxon>
        <taxon>Streptophyta</taxon>
        <taxon>Embryophyta</taxon>
        <taxon>Tracheophyta</taxon>
        <taxon>Spermatophyta</taxon>
        <taxon>Magnoliopsida</taxon>
        <taxon>eudicotyledons</taxon>
        <taxon>Gunneridae</taxon>
        <taxon>Pentapetalae</taxon>
        <taxon>asterids</taxon>
        <taxon>lamiids</taxon>
        <taxon>Solanales</taxon>
        <taxon>Solanaceae</taxon>
        <taxon>Solanoideae</taxon>
        <taxon>Solaneae</taxon>
        <taxon>Solanum</taxon>
        <taxon>Solanum subgen. Lycopersicon</taxon>
    </lineage>
</organism>
<dbReference type="InParanoid" id="A0A3Q7FV37"/>
<dbReference type="AlphaFoldDB" id="A0A3Q7FV37"/>
<sequence>MSKTETLPELQRDNEWKDHAMKSGMNIVVSIPACHAGDPGSIPGNGVRFCPAGDSGFPDSSSRNGN</sequence>
<name>A0A3Q7FV37_SOLLC</name>
<protein>
    <submittedName>
        <fullName evidence="1">Uncharacterized protein</fullName>
    </submittedName>
</protein>
<dbReference type="Proteomes" id="UP000004994">
    <property type="component" value="Chromosome 3"/>
</dbReference>
<evidence type="ECO:0000313" key="2">
    <source>
        <dbReference type="Proteomes" id="UP000004994"/>
    </source>
</evidence>
<reference evidence="1" key="2">
    <citation type="submission" date="2019-01" db="UniProtKB">
        <authorList>
            <consortium name="EnsemblPlants"/>
        </authorList>
    </citation>
    <scope>IDENTIFICATION</scope>
    <source>
        <strain evidence="1">cv. Heinz 1706</strain>
    </source>
</reference>
<keyword evidence="2" id="KW-1185">Reference proteome</keyword>
<reference evidence="1" key="1">
    <citation type="journal article" date="2012" name="Nature">
        <title>The tomato genome sequence provides insights into fleshy fruit evolution.</title>
        <authorList>
            <consortium name="Tomato Genome Consortium"/>
        </authorList>
    </citation>
    <scope>NUCLEOTIDE SEQUENCE [LARGE SCALE GENOMIC DNA]</scope>
    <source>
        <strain evidence="1">cv. Heinz 1706</strain>
    </source>
</reference>
<dbReference type="EnsemblPlants" id="Solyc03g119675.1.1">
    <property type="protein sequence ID" value="Solyc03g119675.1.1"/>
    <property type="gene ID" value="Solyc03g119675.1"/>
</dbReference>
<proteinExistence type="predicted"/>